<evidence type="ECO:0000313" key="2">
    <source>
        <dbReference type="EMBL" id="QHT15470.1"/>
    </source>
</evidence>
<organism evidence="2">
    <name type="scientific">viral metagenome</name>
    <dbReference type="NCBI Taxonomy" id="1070528"/>
    <lineage>
        <taxon>unclassified sequences</taxon>
        <taxon>metagenomes</taxon>
        <taxon>organismal metagenomes</taxon>
    </lineage>
</organism>
<evidence type="ECO:0000256" key="1">
    <source>
        <dbReference type="SAM" id="MobiDB-lite"/>
    </source>
</evidence>
<proteinExistence type="predicted"/>
<sequence length="214" mass="25156">MNKSQREEKRLGYNKNSSTLKDAFKELIHKIVVKLIYQIDINKYQMSSFFSSLDDEQIALNHAIENILETQDYNFLRAFTLLITKLERYKKDHPELNDNFTKLYDIITKDELVAFIIDILNETNMTHVFNINAGTYTGYINILSLMIERNNILDKESKKSLIEDIQKLSKSSELQSKTNILRDTRSTRKISGGSHKKRTQKRSKRSKRSSSRRR</sequence>
<reference evidence="2" key="1">
    <citation type="journal article" date="2020" name="Nature">
        <title>Giant virus diversity and host interactions through global metagenomics.</title>
        <authorList>
            <person name="Schulz F."/>
            <person name="Roux S."/>
            <person name="Paez-Espino D."/>
            <person name="Jungbluth S."/>
            <person name="Walsh D.A."/>
            <person name="Denef V.J."/>
            <person name="McMahon K.D."/>
            <person name="Konstantinidis K.T."/>
            <person name="Eloe-Fadrosh E.A."/>
            <person name="Kyrpides N.C."/>
            <person name="Woyke T."/>
        </authorList>
    </citation>
    <scope>NUCLEOTIDE SEQUENCE</scope>
    <source>
        <strain evidence="2">GVMAG-M-3300023174-176</strain>
    </source>
</reference>
<feature type="region of interest" description="Disordered" evidence="1">
    <location>
        <begin position="171"/>
        <end position="214"/>
    </location>
</feature>
<dbReference type="AlphaFoldDB" id="A0A6C0DGP4"/>
<dbReference type="EMBL" id="MN739613">
    <property type="protein sequence ID" value="QHT15470.1"/>
    <property type="molecule type" value="Genomic_DNA"/>
</dbReference>
<accession>A0A6C0DGP4</accession>
<protein>
    <submittedName>
        <fullName evidence="2">Uncharacterized protein</fullName>
    </submittedName>
</protein>
<feature type="compositionally biased region" description="Basic residues" evidence="1">
    <location>
        <begin position="194"/>
        <end position="214"/>
    </location>
</feature>
<name>A0A6C0DGP4_9ZZZZ</name>